<evidence type="ECO:0000313" key="11">
    <source>
        <dbReference type="Proteomes" id="UP000068382"/>
    </source>
</evidence>
<keyword evidence="11" id="KW-1185">Reference proteome</keyword>
<accession>A0A132BYR2</accession>
<evidence type="ECO:0000256" key="2">
    <source>
        <dbReference type="ARBA" id="ARBA00005752"/>
    </source>
</evidence>
<comment type="pathway">
    <text evidence="1">Amino-acid biosynthesis; L-asparagine biosynthesis; L-asparagine from L-aspartate (L-Gln route): step 1/1.</text>
</comment>
<dbReference type="Pfam" id="PF00733">
    <property type="entry name" value="Asn_synthase"/>
    <property type="match status" value="1"/>
</dbReference>
<feature type="domain" description="Glutamine amidotransferase type-2" evidence="9">
    <location>
        <begin position="77"/>
        <end position="161"/>
    </location>
</feature>
<dbReference type="InterPro" id="IPR051786">
    <property type="entry name" value="ASN_synthetase/amidase"/>
</dbReference>
<comment type="similarity">
    <text evidence="2">Belongs to the asparagine synthetase family.</text>
</comment>
<keyword evidence="4 7" id="KW-0547">Nucleotide-binding</keyword>
<dbReference type="PANTHER" id="PTHR43284">
    <property type="entry name" value="ASPARAGINE SYNTHETASE (GLUTAMINE-HYDROLYZING)"/>
    <property type="match status" value="1"/>
</dbReference>
<comment type="catalytic activity">
    <reaction evidence="6">
        <text>L-aspartate + L-glutamine + ATP + H2O = L-asparagine + L-glutamate + AMP + diphosphate + H(+)</text>
        <dbReference type="Rhea" id="RHEA:12228"/>
        <dbReference type="ChEBI" id="CHEBI:15377"/>
        <dbReference type="ChEBI" id="CHEBI:15378"/>
        <dbReference type="ChEBI" id="CHEBI:29985"/>
        <dbReference type="ChEBI" id="CHEBI:29991"/>
        <dbReference type="ChEBI" id="CHEBI:30616"/>
        <dbReference type="ChEBI" id="CHEBI:33019"/>
        <dbReference type="ChEBI" id="CHEBI:58048"/>
        <dbReference type="ChEBI" id="CHEBI:58359"/>
        <dbReference type="ChEBI" id="CHEBI:456215"/>
        <dbReference type="EC" id="6.3.5.4"/>
    </reaction>
</comment>
<dbReference type="InterPro" id="IPR001962">
    <property type="entry name" value="Asn_synthase"/>
</dbReference>
<dbReference type="GO" id="GO:0006529">
    <property type="term" value="P:asparagine biosynthetic process"/>
    <property type="evidence" value="ECO:0007669"/>
    <property type="project" value="InterPro"/>
</dbReference>
<evidence type="ECO:0000256" key="6">
    <source>
        <dbReference type="ARBA" id="ARBA00048741"/>
    </source>
</evidence>
<name>A0A132BYR2_9RHOB</name>
<dbReference type="SUPFAM" id="SSF52402">
    <property type="entry name" value="Adenine nucleotide alpha hydrolases-like"/>
    <property type="match status" value="1"/>
</dbReference>
<evidence type="ECO:0000256" key="7">
    <source>
        <dbReference type="PIRSR" id="PIRSR001589-2"/>
    </source>
</evidence>
<gene>
    <name evidence="10" type="primary">asnH</name>
    <name evidence="10" type="ORF">TRIHO_15460</name>
</gene>
<evidence type="ECO:0000256" key="3">
    <source>
        <dbReference type="ARBA" id="ARBA00012737"/>
    </source>
</evidence>
<keyword evidence="5 7" id="KW-0067">ATP-binding</keyword>
<dbReference type="GO" id="GO:0005829">
    <property type="term" value="C:cytosol"/>
    <property type="evidence" value="ECO:0007669"/>
    <property type="project" value="TreeGrafter"/>
</dbReference>
<reference evidence="10 11" key="1">
    <citation type="submission" date="2015-12" db="EMBL/GenBank/DDBJ databases">
        <title>Genome sequence of the marine Rhodobacteraceae strain O3.65, Candidatus Tritonibacter horizontis.</title>
        <authorList>
            <person name="Poehlein A."/>
            <person name="Giebel H.A."/>
            <person name="Voget S."/>
            <person name="Brinkhoff T."/>
        </authorList>
    </citation>
    <scope>NUCLEOTIDE SEQUENCE [LARGE SCALE GENOMIC DNA]</scope>
    <source>
        <strain evidence="10 11">O3.65</strain>
    </source>
</reference>
<dbReference type="OrthoDB" id="9763290at2"/>
<feature type="domain" description="Asparagine synthetase" evidence="8">
    <location>
        <begin position="237"/>
        <end position="630"/>
    </location>
</feature>
<dbReference type="GO" id="GO:0005524">
    <property type="term" value="F:ATP binding"/>
    <property type="evidence" value="ECO:0007669"/>
    <property type="project" value="UniProtKB-KW"/>
</dbReference>
<dbReference type="Proteomes" id="UP000068382">
    <property type="component" value="Unassembled WGS sequence"/>
</dbReference>
<dbReference type="AlphaFoldDB" id="A0A132BYR2"/>
<dbReference type="InterPro" id="IPR014729">
    <property type="entry name" value="Rossmann-like_a/b/a_fold"/>
</dbReference>
<dbReference type="InterPro" id="IPR029055">
    <property type="entry name" value="Ntn_hydrolases_N"/>
</dbReference>
<dbReference type="InterPro" id="IPR017932">
    <property type="entry name" value="GATase_2_dom"/>
</dbReference>
<evidence type="ECO:0000259" key="8">
    <source>
        <dbReference type="Pfam" id="PF00733"/>
    </source>
</evidence>
<proteinExistence type="inferred from homology"/>
<comment type="caution">
    <text evidence="10">The sequence shown here is derived from an EMBL/GenBank/DDBJ whole genome shotgun (WGS) entry which is preliminary data.</text>
</comment>
<organism evidence="10 11">
    <name type="scientific">Tritonibacter horizontis</name>
    <dbReference type="NCBI Taxonomy" id="1768241"/>
    <lineage>
        <taxon>Bacteria</taxon>
        <taxon>Pseudomonadati</taxon>
        <taxon>Pseudomonadota</taxon>
        <taxon>Alphaproteobacteria</taxon>
        <taxon>Rhodobacterales</taxon>
        <taxon>Paracoccaceae</taxon>
        <taxon>Tritonibacter</taxon>
    </lineage>
</organism>
<dbReference type="PANTHER" id="PTHR43284:SF1">
    <property type="entry name" value="ASPARAGINE SYNTHETASE"/>
    <property type="match status" value="1"/>
</dbReference>
<evidence type="ECO:0000256" key="4">
    <source>
        <dbReference type="ARBA" id="ARBA00022741"/>
    </source>
</evidence>
<evidence type="ECO:0000256" key="1">
    <source>
        <dbReference type="ARBA" id="ARBA00005187"/>
    </source>
</evidence>
<dbReference type="PATRIC" id="fig|1768241.3.peg.1621"/>
<dbReference type="EC" id="6.3.5.4" evidence="3"/>
<dbReference type="GO" id="GO:0004066">
    <property type="term" value="F:asparagine synthase (glutamine-hydrolyzing) activity"/>
    <property type="evidence" value="ECO:0007669"/>
    <property type="project" value="UniProtKB-EC"/>
</dbReference>
<dbReference type="Gene3D" id="3.60.20.10">
    <property type="entry name" value="Glutamine Phosphoribosylpyrophosphate, subunit 1, domain 1"/>
    <property type="match status" value="1"/>
</dbReference>
<dbReference type="SUPFAM" id="SSF56235">
    <property type="entry name" value="N-terminal nucleophile aminohydrolases (Ntn hydrolases)"/>
    <property type="match status" value="1"/>
</dbReference>
<protein>
    <recommendedName>
        <fullName evidence="3">asparagine synthase (glutamine-hydrolyzing)</fullName>
        <ecNumber evidence="3">6.3.5.4</ecNumber>
    </recommendedName>
</protein>
<dbReference type="EMBL" id="LPUY01000049">
    <property type="protein sequence ID" value="KUP93523.1"/>
    <property type="molecule type" value="Genomic_DNA"/>
</dbReference>
<dbReference type="RefSeq" id="WP_068241773.1">
    <property type="nucleotide sequence ID" value="NZ_LPUY01000049.1"/>
</dbReference>
<dbReference type="PIRSF" id="PIRSF001589">
    <property type="entry name" value="Asn_synthetase_glu-h"/>
    <property type="match status" value="1"/>
</dbReference>
<sequence>MTVEFALLASPARDAATETRLQRFRQLPTRPGNRSDITPQHRDDALYEDDDIHLWVNRSDALLQLGALTLCGRIRPDNRPALLEKLTQSPGLPEELSDLALVLQLCAAHGPEALQWLSGSFALVLWNRDTRELHVIRDHFGTLPVYLVNRPEQMVLASDLRLAAHLDGHPLRPRLDTVSAYLMGFSDGETGTAFADLERLPKAHLLQWQPGSAPVQRRYWQLELPEVMPLAAAVPALRQELTRAVQVRRGNPQETGCMLSGGLDSSTIAVLAAPPARAVAPALRTLSFVYRETDSYDESRFIADVNEKIGADPELIRVEGAPQPDQLRLLLEEQFDLCPAPGLLKSRRIYAEAQARGMTALLDGHGGDEVISHGYLRQAELAAQGAYFRLWREMRGAARVYGQPLLEPYLLYIHRYAPLPRHGLVRRAVGWIGRRIEVKPPFPIRFRTLLDETFCKDQDVEARQAKAEQSYGAPPDAPDERLAHLGNLSIPLMSQAFEVLHRSAAAQGIEPIYPFFDKALVQLCLSVPSEGKLRDGWSRRILRDAMEGLLPPTVQWRPDKANFSSELSEFILAYLEDADRWHRVNTSLAGIVDLGTFEKWYDLLRDGPKDSAATVIQILWRSIYLAAWLERLDHWNACQQEGTLW</sequence>
<feature type="binding site" evidence="7">
    <location>
        <position position="98"/>
    </location>
    <ligand>
        <name>L-glutamine</name>
        <dbReference type="ChEBI" id="CHEBI:58359"/>
    </ligand>
</feature>
<dbReference type="Gene3D" id="3.40.50.620">
    <property type="entry name" value="HUPs"/>
    <property type="match status" value="2"/>
</dbReference>
<evidence type="ECO:0000256" key="5">
    <source>
        <dbReference type="ARBA" id="ARBA00022840"/>
    </source>
</evidence>
<keyword evidence="10" id="KW-0436">Ligase</keyword>
<dbReference type="CDD" id="cd01991">
    <property type="entry name" value="Asn_synthase_B_C"/>
    <property type="match status" value="1"/>
</dbReference>
<evidence type="ECO:0000259" key="9">
    <source>
        <dbReference type="Pfam" id="PF13537"/>
    </source>
</evidence>
<dbReference type="Pfam" id="PF13537">
    <property type="entry name" value="GATase_7"/>
    <property type="match status" value="1"/>
</dbReference>
<dbReference type="InterPro" id="IPR006426">
    <property type="entry name" value="Asn_synth_AEB"/>
</dbReference>
<evidence type="ECO:0000313" key="10">
    <source>
        <dbReference type="EMBL" id="KUP93523.1"/>
    </source>
</evidence>